<proteinExistence type="predicted"/>
<dbReference type="Proteomes" id="UP000694660">
    <property type="component" value="Unassembled WGS sequence"/>
</dbReference>
<dbReference type="EMBL" id="JAEKFT010000116">
    <property type="protein sequence ID" value="MBT0964285.1"/>
    <property type="molecule type" value="Genomic_DNA"/>
</dbReference>
<dbReference type="InterPro" id="IPR025983">
    <property type="entry name" value="Cys_rich_CPCC"/>
</dbReference>
<gene>
    <name evidence="2" type="ORF">I8J34_24190</name>
</gene>
<reference evidence="3" key="1">
    <citation type="journal article" date="2022" name="ISME J.">
        <title>Genetic and phylogenetic analysis of dissimilatory iodate-reducing bacteria identifies potential niches across the world's oceans.</title>
        <authorList>
            <person name="Reyes-Umana V."/>
            <person name="Henning Z."/>
            <person name="Lee K."/>
            <person name="Barnum T.P."/>
            <person name="Coates J.D."/>
        </authorList>
    </citation>
    <scope>NUCLEOTIDE SEQUENCE [LARGE SCALE GENOMIC DNA]</scope>
    <source>
        <strain evidence="3">IR12</strain>
    </source>
</reference>
<dbReference type="Pfam" id="PF14206">
    <property type="entry name" value="Cys_rich_CPCC"/>
    <property type="match status" value="1"/>
</dbReference>
<dbReference type="AlphaFoldDB" id="A0A944HB92"/>
<evidence type="ECO:0000259" key="1">
    <source>
        <dbReference type="Pfam" id="PF14206"/>
    </source>
</evidence>
<evidence type="ECO:0000313" key="3">
    <source>
        <dbReference type="Proteomes" id="UP000694660"/>
    </source>
</evidence>
<organism evidence="2 3">
    <name type="scientific">Denitromonas iodatirespirans</name>
    <dbReference type="NCBI Taxonomy" id="2795389"/>
    <lineage>
        <taxon>Bacteria</taxon>
        <taxon>Pseudomonadati</taxon>
        <taxon>Pseudomonadota</taxon>
        <taxon>Betaproteobacteria</taxon>
        <taxon>Rhodocyclales</taxon>
        <taxon>Zoogloeaceae</taxon>
        <taxon>Denitromonas</taxon>
    </lineage>
</organism>
<evidence type="ECO:0000313" key="2">
    <source>
        <dbReference type="EMBL" id="MBT0964285.1"/>
    </source>
</evidence>
<comment type="caution">
    <text evidence="2">The sequence shown here is derived from an EMBL/GenBank/DDBJ whole genome shotgun (WGS) entry which is preliminary data.</text>
</comment>
<accession>A0A944HB92</accession>
<name>A0A944HB92_DENI1</name>
<protein>
    <recommendedName>
        <fullName evidence="1">Cysteine-rich CPCC domain-containing protein</fullName>
    </recommendedName>
</protein>
<feature type="domain" description="Cysteine-rich CPCC" evidence="1">
    <location>
        <begin position="94"/>
        <end position="165"/>
    </location>
</feature>
<keyword evidence="3" id="KW-1185">Reference proteome</keyword>
<sequence>MKELCVLSQTEPPVGRYANEIISVSLKDVEAQPVGESTSRLVSAGTPGTIVLVHYAGAKVAAYEVEFPLGGGNGMLATVPVADIARAPGGYRRDCPCCGYRTLPDICPGSYEVCPVCYWEDDLTQFENPESSGGANRVSLSVAKRNFAEFGACDRNARSHVRPPLLGE</sequence>